<dbReference type="GO" id="GO:0016020">
    <property type="term" value="C:membrane"/>
    <property type="evidence" value="ECO:0007669"/>
    <property type="project" value="InterPro"/>
</dbReference>
<dbReference type="AlphaFoldDB" id="A0AAY4C8A2"/>
<evidence type="ECO:0000256" key="1">
    <source>
        <dbReference type="ARBA" id="ARBA00004279"/>
    </source>
</evidence>
<evidence type="ECO:0000256" key="2">
    <source>
        <dbReference type="ARBA" id="ARBA00004496"/>
    </source>
</evidence>
<dbReference type="GO" id="GO:0043197">
    <property type="term" value="C:dendritic spine"/>
    <property type="evidence" value="ECO:0007669"/>
    <property type="project" value="UniProtKB-SubCell"/>
</dbReference>
<dbReference type="GO" id="GO:0008360">
    <property type="term" value="P:regulation of cell shape"/>
    <property type="evidence" value="ECO:0007669"/>
    <property type="project" value="InterPro"/>
</dbReference>
<keyword evidence="11" id="KW-1185">Reference proteome</keyword>
<comment type="similarity">
    <text evidence="4">Belongs to the paralemmin family.</text>
</comment>
<name>A0AAY4C8A2_9TELE</name>
<reference evidence="10 11" key="1">
    <citation type="submission" date="2020-06" db="EMBL/GenBank/DDBJ databases">
        <authorList>
            <consortium name="Wellcome Sanger Institute Data Sharing"/>
        </authorList>
    </citation>
    <scope>NUCLEOTIDE SEQUENCE [LARGE SCALE GENOMIC DNA]</scope>
</reference>
<dbReference type="Ensembl" id="ENSDCDT00010036171.1">
    <property type="protein sequence ID" value="ENSDCDP00010029298.1"/>
    <property type="gene ID" value="ENSDCDG00010018498.1"/>
</dbReference>
<keyword evidence="7" id="KW-0175">Coiled coil</keyword>
<keyword evidence="6" id="KW-0770">Synapse</keyword>
<evidence type="ECO:0000256" key="8">
    <source>
        <dbReference type="ARBA" id="ARBA00023273"/>
    </source>
</evidence>
<keyword evidence="8" id="KW-0966">Cell projection</keyword>
<evidence type="ECO:0000256" key="7">
    <source>
        <dbReference type="ARBA" id="ARBA00023054"/>
    </source>
</evidence>
<protein>
    <recommendedName>
        <fullName evidence="9">Palmdelphin</fullName>
    </recommendedName>
</protein>
<keyword evidence="5" id="KW-0963">Cytoplasm</keyword>
<dbReference type="GO" id="GO:0005737">
    <property type="term" value="C:cytoplasm"/>
    <property type="evidence" value="ECO:0007669"/>
    <property type="project" value="UniProtKB-SubCell"/>
</dbReference>
<dbReference type="Proteomes" id="UP000694580">
    <property type="component" value="Chromosome 13"/>
</dbReference>
<evidence type="ECO:0000313" key="11">
    <source>
        <dbReference type="Proteomes" id="UP000694580"/>
    </source>
</evidence>
<dbReference type="Pfam" id="PF03285">
    <property type="entry name" value="Paralemmin"/>
    <property type="match status" value="1"/>
</dbReference>
<evidence type="ECO:0000256" key="9">
    <source>
        <dbReference type="ARBA" id="ARBA00040857"/>
    </source>
</evidence>
<comment type="subcellular location">
    <subcellularLocation>
        <location evidence="1">Cell projection</location>
        <location evidence="1">Dendrite</location>
    </subcellularLocation>
    <subcellularLocation>
        <location evidence="3">Cell projection</location>
        <location evidence="3">Dendritic spine</location>
    </subcellularLocation>
    <subcellularLocation>
        <location evidence="2">Cytoplasm</location>
    </subcellularLocation>
</comment>
<organism evidence="10 11">
    <name type="scientific">Denticeps clupeoides</name>
    <name type="common">denticle herring</name>
    <dbReference type="NCBI Taxonomy" id="299321"/>
    <lineage>
        <taxon>Eukaryota</taxon>
        <taxon>Metazoa</taxon>
        <taxon>Chordata</taxon>
        <taxon>Craniata</taxon>
        <taxon>Vertebrata</taxon>
        <taxon>Euteleostomi</taxon>
        <taxon>Actinopterygii</taxon>
        <taxon>Neopterygii</taxon>
        <taxon>Teleostei</taxon>
        <taxon>Clupei</taxon>
        <taxon>Clupeiformes</taxon>
        <taxon>Denticipitoidei</taxon>
        <taxon>Denticipitidae</taxon>
        <taxon>Denticeps</taxon>
    </lineage>
</organism>
<reference evidence="10" key="3">
    <citation type="submission" date="2025-09" db="UniProtKB">
        <authorList>
            <consortium name="Ensembl"/>
        </authorList>
    </citation>
    <scope>IDENTIFICATION</scope>
</reference>
<evidence type="ECO:0000256" key="4">
    <source>
        <dbReference type="ARBA" id="ARBA00005756"/>
    </source>
</evidence>
<reference evidence="10" key="2">
    <citation type="submission" date="2025-08" db="UniProtKB">
        <authorList>
            <consortium name="Ensembl"/>
        </authorList>
    </citation>
    <scope>IDENTIFICATION</scope>
</reference>
<dbReference type="PANTHER" id="PTHR46881">
    <property type="entry name" value="PALMDELPHIN"/>
    <property type="match status" value="1"/>
</dbReference>
<evidence type="ECO:0000313" key="10">
    <source>
        <dbReference type="Ensembl" id="ENSDCDP00010029298.1"/>
    </source>
</evidence>
<accession>A0AAY4C8A2</accession>
<evidence type="ECO:0000256" key="6">
    <source>
        <dbReference type="ARBA" id="ARBA00023018"/>
    </source>
</evidence>
<evidence type="ECO:0000256" key="5">
    <source>
        <dbReference type="ARBA" id="ARBA00022490"/>
    </source>
</evidence>
<dbReference type="GeneTree" id="ENSGT00940000157718"/>
<proteinExistence type="inferred from homology"/>
<sequence length="243" mass="27080">CNYNIWTNLVFIVSNYICNCLTLSIYIPTALFAMEINTEKDLRTGKSTVLSTANVSPQELQQRGVKVYDDGRKSVYALPSDTSRPGLNGVDELTAAEVEELLRQLMYGDTSHCPMEEIVQPTEQWPWNFGICPAHQQEPHLPLDPCEPITMIFMGYQNMKDDCGQGYEGSIRAELVVIGDDEAKDEGSLGIDQNFHSQKNCNANNICGASKQLKQREVAAVKPSANVGRSGTRKRRKHCCSLM</sequence>
<dbReference type="PANTHER" id="PTHR46881:SF1">
    <property type="entry name" value="PALMDELPHIN"/>
    <property type="match status" value="1"/>
</dbReference>
<dbReference type="InterPro" id="IPR004965">
    <property type="entry name" value="Paralemmin"/>
</dbReference>
<evidence type="ECO:0000256" key="3">
    <source>
        <dbReference type="ARBA" id="ARBA00004552"/>
    </source>
</evidence>